<feature type="signal peptide" evidence="1">
    <location>
        <begin position="1"/>
        <end position="26"/>
    </location>
</feature>
<name>A0A0K0G021_STRVS</name>
<dbReference type="WBParaSite" id="SVE_1805300.1">
    <property type="protein sequence ID" value="SVE_1805300.1"/>
    <property type="gene ID" value="SVE_1805300"/>
</dbReference>
<evidence type="ECO:0000256" key="1">
    <source>
        <dbReference type="SAM" id="SignalP"/>
    </source>
</evidence>
<keyword evidence="1" id="KW-0732">Signal</keyword>
<dbReference type="AlphaFoldDB" id="A0A0K0G021"/>
<keyword evidence="2" id="KW-1185">Reference proteome</keyword>
<evidence type="ECO:0000313" key="3">
    <source>
        <dbReference type="WBParaSite" id="SVE_1805300.1"/>
    </source>
</evidence>
<sequence length="181" mass="21244">MVYFKIFLNTIIFLISIVNLTHPNAAEHLFRSKGVTKVRRIRSDGGFDPLNAHGGVFRKLDLSKDELRLISEYHALTEYGKIIDLMESKILDSEDMRSKEKINLLKIIHKMRPPKSVKHLLTKNDKHKMKHHYHKQEIGQAMDIILRRLDEQDPSTRREIVDYFGLGKQDPKNKETRSTER</sequence>
<reference evidence="2" key="1">
    <citation type="submission" date="2014-07" db="EMBL/GenBank/DDBJ databases">
        <authorList>
            <person name="Martin A.A"/>
            <person name="De Silva N."/>
        </authorList>
    </citation>
    <scope>NUCLEOTIDE SEQUENCE</scope>
</reference>
<reference evidence="3" key="2">
    <citation type="submission" date="2015-08" db="UniProtKB">
        <authorList>
            <consortium name="WormBaseParasite"/>
        </authorList>
    </citation>
    <scope>IDENTIFICATION</scope>
</reference>
<protein>
    <submittedName>
        <fullName evidence="3">Uncharacterized protein</fullName>
    </submittedName>
</protein>
<evidence type="ECO:0000313" key="2">
    <source>
        <dbReference type="Proteomes" id="UP000035680"/>
    </source>
</evidence>
<accession>A0A0K0G021</accession>
<feature type="chain" id="PRO_5005330318" evidence="1">
    <location>
        <begin position="27"/>
        <end position="181"/>
    </location>
</feature>
<proteinExistence type="predicted"/>
<organism evidence="2 3">
    <name type="scientific">Strongyloides venezuelensis</name>
    <name type="common">Threadworm</name>
    <dbReference type="NCBI Taxonomy" id="75913"/>
    <lineage>
        <taxon>Eukaryota</taxon>
        <taxon>Metazoa</taxon>
        <taxon>Ecdysozoa</taxon>
        <taxon>Nematoda</taxon>
        <taxon>Chromadorea</taxon>
        <taxon>Rhabditida</taxon>
        <taxon>Tylenchina</taxon>
        <taxon>Panagrolaimomorpha</taxon>
        <taxon>Strongyloidoidea</taxon>
        <taxon>Strongyloididae</taxon>
        <taxon>Strongyloides</taxon>
    </lineage>
</organism>
<dbReference type="Proteomes" id="UP000035680">
    <property type="component" value="Unassembled WGS sequence"/>
</dbReference>